<dbReference type="AlphaFoldDB" id="A0ABC8LDR6"/>
<evidence type="ECO:0000313" key="2">
    <source>
        <dbReference type="Proteomes" id="UP001642260"/>
    </source>
</evidence>
<dbReference type="Proteomes" id="UP001642260">
    <property type="component" value="Unassembled WGS sequence"/>
</dbReference>
<protein>
    <submittedName>
        <fullName evidence="1">Uncharacterized protein</fullName>
    </submittedName>
</protein>
<gene>
    <name evidence="1" type="ORF">ERUC_LOCUS34122</name>
</gene>
<organism evidence="1 2">
    <name type="scientific">Eruca vesicaria subsp. sativa</name>
    <name type="common">Garden rocket</name>
    <name type="synonym">Eruca sativa</name>
    <dbReference type="NCBI Taxonomy" id="29727"/>
    <lineage>
        <taxon>Eukaryota</taxon>
        <taxon>Viridiplantae</taxon>
        <taxon>Streptophyta</taxon>
        <taxon>Embryophyta</taxon>
        <taxon>Tracheophyta</taxon>
        <taxon>Spermatophyta</taxon>
        <taxon>Magnoliopsida</taxon>
        <taxon>eudicotyledons</taxon>
        <taxon>Gunneridae</taxon>
        <taxon>Pentapetalae</taxon>
        <taxon>rosids</taxon>
        <taxon>malvids</taxon>
        <taxon>Brassicales</taxon>
        <taxon>Brassicaceae</taxon>
        <taxon>Brassiceae</taxon>
        <taxon>Eruca</taxon>
    </lineage>
</organism>
<proteinExistence type="predicted"/>
<comment type="caution">
    <text evidence="1">The sequence shown here is derived from an EMBL/GenBank/DDBJ whole genome shotgun (WGS) entry which is preliminary data.</text>
</comment>
<name>A0ABC8LDR6_ERUVS</name>
<reference evidence="1 2" key="1">
    <citation type="submission" date="2022-03" db="EMBL/GenBank/DDBJ databases">
        <authorList>
            <person name="Macdonald S."/>
            <person name="Ahmed S."/>
            <person name="Newling K."/>
        </authorList>
    </citation>
    <scope>NUCLEOTIDE SEQUENCE [LARGE SCALE GENOMIC DNA]</scope>
</reference>
<sequence>MESLRRIQTHRRQLDEEVERNTKDLTLVQNKLVECEHLLETRSLELFKTQDEIDCNREHARQMDTDLERCRDEVSEEKKHWERTQAHSKELEAVIEIKMNDLTTVLDKIANVGLSLNW</sequence>
<dbReference type="EMBL" id="CAKOAT010517376">
    <property type="protein sequence ID" value="CAH8381639.1"/>
    <property type="molecule type" value="Genomic_DNA"/>
</dbReference>
<accession>A0ABC8LDR6</accession>
<keyword evidence="2" id="KW-1185">Reference proteome</keyword>
<evidence type="ECO:0000313" key="1">
    <source>
        <dbReference type="EMBL" id="CAH8381639.1"/>
    </source>
</evidence>